<protein>
    <recommendedName>
        <fullName evidence="2">Tetratricopeptide repeat protein 38</fullName>
    </recommendedName>
</protein>
<evidence type="ECO:0000313" key="6">
    <source>
        <dbReference type="Proteomes" id="UP000193570"/>
    </source>
</evidence>
<evidence type="ECO:0000256" key="4">
    <source>
        <dbReference type="ARBA" id="ARBA00022803"/>
    </source>
</evidence>
<keyword evidence="3" id="KW-0677">Repeat</keyword>
<accession>A0A1X6Z4Y1</accession>
<evidence type="ECO:0000256" key="1">
    <source>
        <dbReference type="ARBA" id="ARBA00005857"/>
    </source>
</evidence>
<evidence type="ECO:0000313" key="5">
    <source>
        <dbReference type="EMBL" id="SLN40506.1"/>
    </source>
</evidence>
<reference evidence="5 6" key="1">
    <citation type="submission" date="2017-03" db="EMBL/GenBank/DDBJ databases">
        <authorList>
            <person name="Afonso C.L."/>
            <person name="Miller P.J."/>
            <person name="Scott M.A."/>
            <person name="Spackman E."/>
            <person name="Goraichik I."/>
            <person name="Dimitrov K.M."/>
            <person name="Suarez D.L."/>
            <person name="Swayne D.E."/>
        </authorList>
    </citation>
    <scope>NUCLEOTIDE SEQUENCE [LARGE SCALE GENOMIC DNA]</scope>
    <source>
        <strain evidence="5 6">CECT 8625</strain>
    </source>
</reference>
<keyword evidence="6" id="KW-1185">Reference proteome</keyword>
<dbReference type="CDD" id="cd05804">
    <property type="entry name" value="StaR_like"/>
    <property type="match status" value="1"/>
</dbReference>
<dbReference type="EMBL" id="FWFK01000003">
    <property type="protein sequence ID" value="SLN40506.1"/>
    <property type="molecule type" value="Genomic_DNA"/>
</dbReference>
<keyword evidence="4" id="KW-0802">TPR repeat</keyword>
<proteinExistence type="inferred from homology"/>
<comment type="similarity">
    <text evidence="1">Belongs to the TTC38 family.</text>
</comment>
<dbReference type="Proteomes" id="UP000193570">
    <property type="component" value="Unassembled WGS sequence"/>
</dbReference>
<evidence type="ECO:0000256" key="3">
    <source>
        <dbReference type="ARBA" id="ARBA00022737"/>
    </source>
</evidence>
<dbReference type="OrthoDB" id="9815900at2"/>
<dbReference type="PANTHER" id="PTHR16263:SF4">
    <property type="entry name" value="TETRATRICOPEPTIDE REPEAT PROTEIN 38"/>
    <property type="match status" value="1"/>
</dbReference>
<dbReference type="AlphaFoldDB" id="A0A1X6Z4Y1"/>
<dbReference type="PANTHER" id="PTHR16263">
    <property type="entry name" value="TETRATRICOPEPTIDE REPEAT PROTEIN 38"/>
    <property type="match status" value="1"/>
</dbReference>
<dbReference type="InterPro" id="IPR011990">
    <property type="entry name" value="TPR-like_helical_dom_sf"/>
</dbReference>
<name>A0A1X6Z4Y1_9RHOB</name>
<dbReference type="InterPro" id="IPR033891">
    <property type="entry name" value="TTC38"/>
</dbReference>
<dbReference type="Gene3D" id="1.25.40.10">
    <property type="entry name" value="Tetratricopeptide repeat domain"/>
    <property type="match status" value="1"/>
</dbReference>
<sequence length="457" mass="49432">MAFDLCRADCGLDDPEALAAWNAMIVAFLAHSKSTPDHLANVLDRSPDAAMPLAAKGLFCLMLGRAEMTEAARGAYSTARAALTLGGAPARARAWTDALGCWLDGAPSGAVFHLESVLSATPEDTLTLKVVHGIRFILGDAGGMRRSVERALAGHAPDHPLRGYAMGCHAFALEETGAYTEAEGAGRAGLALCADDAWGLHAVAHVHDMTHRPGDGIALIDENRRAWDHCNNFRYHVWWHKALLHLDRGEHDLVLDLYDTQIRAEHSDDYRDVANASSLLMRLELEGVTCGDRWHELGDLAERRLSDGCLVFADLHYMLALAGDHRPGAAARLAARIGETGAPRTEHGRLYDHPGHAAAEGLAAFGEGQYAVAFERLRAARAHLPTIGGSHAQRDVFERITVDAGLRAGRLDDAEAILTERTVLRDGHADAFAETRRSAIDDARAGRPLYEAQRRSA</sequence>
<gene>
    <name evidence="5" type="ORF">ROJ8625_01910</name>
</gene>
<organism evidence="5 6">
    <name type="scientific">Roseivivax jejudonensis</name>
    <dbReference type="NCBI Taxonomy" id="1529041"/>
    <lineage>
        <taxon>Bacteria</taxon>
        <taxon>Pseudomonadati</taxon>
        <taxon>Pseudomonadota</taxon>
        <taxon>Alphaproteobacteria</taxon>
        <taxon>Rhodobacterales</taxon>
        <taxon>Roseobacteraceae</taxon>
        <taxon>Roseivivax</taxon>
    </lineage>
</organism>
<evidence type="ECO:0000256" key="2">
    <source>
        <dbReference type="ARBA" id="ARBA00019992"/>
    </source>
</evidence>
<dbReference type="RefSeq" id="WP_085791629.1">
    <property type="nucleotide sequence ID" value="NZ_FWFK01000003.1"/>
</dbReference>